<dbReference type="PANTHER" id="PTHR23513">
    <property type="entry name" value="INTEGRAL MEMBRANE EFFLUX PROTEIN-RELATED"/>
    <property type="match status" value="1"/>
</dbReference>
<evidence type="ECO:0000256" key="2">
    <source>
        <dbReference type="ARBA" id="ARBA00022475"/>
    </source>
</evidence>
<protein>
    <submittedName>
        <fullName evidence="8">ABC superfamily ATP binding cassette transporter permease protein</fullName>
    </submittedName>
</protein>
<keyword evidence="2" id="KW-1003">Cell membrane</keyword>
<keyword evidence="5 6" id="KW-0472">Membrane</keyword>
<evidence type="ECO:0000256" key="5">
    <source>
        <dbReference type="ARBA" id="ARBA00023136"/>
    </source>
</evidence>
<proteinExistence type="predicted"/>
<dbReference type="AlphaFoldDB" id="I7LDX0"/>
<reference evidence="8 10" key="2">
    <citation type="journal article" date="2015" name="Genome Announc.">
        <title>Expanding the biotechnology potential of lactobacilli through comparative genomics of 213 strains and associated genera.</title>
        <authorList>
            <person name="Sun Z."/>
            <person name="Harris H.M."/>
            <person name="McCann A."/>
            <person name="Guo C."/>
            <person name="Argimon S."/>
            <person name="Zhang W."/>
            <person name="Yang X."/>
            <person name="Jeffery I.B."/>
            <person name="Cooney J.C."/>
            <person name="Kagawa T.F."/>
            <person name="Liu W."/>
            <person name="Song Y."/>
            <person name="Salvetti E."/>
            <person name="Wrobel A."/>
            <person name="Rasinkangas P."/>
            <person name="Parkhill J."/>
            <person name="Rea M.C."/>
            <person name="O'Sullivan O."/>
            <person name="Ritari J."/>
            <person name="Douillard F.P."/>
            <person name="Paul Ross R."/>
            <person name="Yang R."/>
            <person name="Briner A.E."/>
            <person name="Felis G.E."/>
            <person name="de Vos W.M."/>
            <person name="Barrangou R."/>
            <person name="Klaenhammer T.R."/>
            <person name="Caufield P.W."/>
            <person name="Cui Y."/>
            <person name="Zhang H."/>
            <person name="O'Toole P.W."/>
        </authorList>
    </citation>
    <scope>NUCLEOTIDE SEQUENCE [LARGE SCALE GENOMIC DNA]</scope>
    <source>
        <strain evidence="8 10">DSM 23908</strain>
    </source>
</reference>
<accession>I7LDX0</accession>
<comment type="caution">
    <text evidence="7">The sequence shown here is derived from an EMBL/GenBank/DDBJ whole genome shotgun (WGS) entry which is preliminary data.</text>
</comment>
<evidence type="ECO:0000313" key="7">
    <source>
        <dbReference type="EMBL" id="CCI87691.1"/>
    </source>
</evidence>
<dbReference type="Proteomes" id="UP000051521">
    <property type="component" value="Unassembled WGS sequence"/>
</dbReference>
<feature type="transmembrane region" description="Helical" evidence="6">
    <location>
        <begin position="114"/>
        <end position="137"/>
    </location>
</feature>
<keyword evidence="3 6" id="KW-0812">Transmembrane</keyword>
<name>I7LDX0_9LACO</name>
<feature type="transmembrane region" description="Helical" evidence="6">
    <location>
        <begin position="57"/>
        <end position="75"/>
    </location>
</feature>
<dbReference type="EMBL" id="CAKC01000086">
    <property type="protein sequence ID" value="CCI87691.1"/>
    <property type="molecule type" value="Genomic_DNA"/>
</dbReference>
<comment type="subcellular location">
    <subcellularLocation>
        <location evidence="1">Cell membrane</location>
        <topology evidence="1">Multi-pass membrane protein</topology>
    </subcellularLocation>
</comment>
<evidence type="ECO:0000313" key="10">
    <source>
        <dbReference type="Proteomes" id="UP000051521"/>
    </source>
</evidence>
<evidence type="ECO:0000256" key="3">
    <source>
        <dbReference type="ARBA" id="ARBA00022692"/>
    </source>
</evidence>
<sequence length="177" mass="19700">MNFIIAGYNLILPFSSYAFTGTTFKAYATFLTAETIGGLIGASISTFIKKEPTTNKLLFLIILCGISLLPTELVFRLSHSIILVAIPIALFNLCLSIFNIQFMTFVQTKTDLNYIGRVFGIIFSVAILFMPFGTFFFQRIFNLKNPLNYLILGLALIVISLITMLLNIILSTTTKAE</sequence>
<dbReference type="Gene3D" id="1.20.1250.20">
    <property type="entry name" value="MFS general substrate transporter like domains"/>
    <property type="match status" value="1"/>
</dbReference>
<feature type="transmembrane region" description="Helical" evidence="6">
    <location>
        <begin position="149"/>
        <end position="170"/>
    </location>
</feature>
<dbReference type="PANTHER" id="PTHR23513:SF11">
    <property type="entry name" value="STAPHYLOFERRIN A TRANSPORTER"/>
    <property type="match status" value="1"/>
</dbReference>
<evidence type="ECO:0000256" key="4">
    <source>
        <dbReference type="ARBA" id="ARBA00022989"/>
    </source>
</evidence>
<reference evidence="7 9" key="1">
    <citation type="submission" date="2012-06" db="EMBL/GenBank/DDBJ databases">
        <title>Draft genome sequence of Lactobacillus gigeriorum CRBIP 24.85T, isolated from chicken crop.</title>
        <authorList>
            <person name="Cousin S."/>
            <person name="Ma L."/>
            <person name="Creno S."/>
            <person name="Clermont D."/>
            <person name="Loux V."/>
            <person name="Bizet C."/>
            <person name="Bouchier C."/>
        </authorList>
    </citation>
    <scope>NUCLEOTIDE SEQUENCE [LARGE SCALE GENOMIC DNA]</scope>
    <source>
        <strain evidence="9">CRBIP 24.85T</strain>
        <strain evidence="7">Type strain: CRBIP 24.85</strain>
    </source>
</reference>
<gene>
    <name evidence="7" type="ORF">BN52_09830</name>
    <name evidence="8" type="ORF">FC38_GL001278</name>
</gene>
<dbReference type="InterPro" id="IPR036259">
    <property type="entry name" value="MFS_trans_sf"/>
</dbReference>
<dbReference type="PATRIC" id="fig|1423751.3.peg.1320"/>
<evidence type="ECO:0000256" key="6">
    <source>
        <dbReference type="SAM" id="Phobius"/>
    </source>
</evidence>
<dbReference type="GO" id="GO:0005886">
    <property type="term" value="C:plasma membrane"/>
    <property type="evidence" value="ECO:0007669"/>
    <property type="project" value="UniProtKB-SubCell"/>
</dbReference>
<evidence type="ECO:0000256" key="1">
    <source>
        <dbReference type="ARBA" id="ARBA00004651"/>
    </source>
</evidence>
<dbReference type="Proteomes" id="UP000009326">
    <property type="component" value="Unassembled WGS sequence"/>
</dbReference>
<feature type="transmembrane region" description="Helical" evidence="6">
    <location>
        <begin position="81"/>
        <end position="102"/>
    </location>
</feature>
<dbReference type="STRING" id="1423751.FC38_GL001278"/>
<keyword evidence="10" id="KW-1185">Reference proteome</keyword>
<evidence type="ECO:0000313" key="8">
    <source>
        <dbReference type="EMBL" id="KRN14201.1"/>
    </source>
</evidence>
<organism evidence="7 9">
    <name type="scientific">Lactobacillus gigeriorum DSM 23908 = CRBIP 24.85</name>
    <dbReference type="NCBI Taxonomy" id="1423751"/>
    <lineage>
        <taxon>Bacteria</taxon>
        <taxon>Bacillati</taxon>
        <taxon>Bacillota</taxon>
        <taxon>Bacilli</taxon>
        <taxon>Lactobacillales</taxon>
        <taxon>Lactobacillaceae</taxon>
        <taxon>Lactobacillus</taxon>
    </lineage>
</organism>
<dbReference type="SUPFAM" id="SSF103473">
    <property type="entry name" value="MFS general substrate transporter"/>
    <property type="match status" value="1"/>
</dbReference>
<feature type="transmembrane region" description="Helical" evidence="6">
    <location>
        <begin position="28"/>
        <end position="48"/>
    </location>
</feature>
<dbReference type="EMBL" id="AYZO01000004">
    <property type="protein sequence ID" value="KRN14201.1"/>
    <property type="molecule type" value="Genomic_DNA"/>
</dbReference>
<evidence type="ECO:0000313" key="9">
    <source>
        <dbReference type="Proteomes" id="UP000009326"/>
    </source>
</evidence>
<keyword evidence="4 6" id="KW-1133">Transmembrane helix</keyword>